<dbReference type="AlphaFoldDB" id="A0A0D9WXB0"/>
<reference evidence="2" key="3">
    <citation type="submission" date="2015-04" db="UniProtKB">
        <authorList>
            <consortium name="EnsemblPlants"/>
        </authorList>
    </citation>
    <scope>IDENTIFICATION</scope>
</reference>
<evidence type="ECO:0000313" key="2">
    <source>
        <dbReference type="EnsemblPlants" id="LPERR07G07660.1"/>
    </source>
</evidence>
<proteinExistence type="predicted"/>
<feature type="compositionally biased region" description="Low complexity" evidence="1">
    <location>
        <begin position="12"/>
        <end position="25"/>
    </location>
</feature>
<sequence length="87" mass="9384">MCAQSSNPSVLRPTRPSSTSFPRSPAGRSLSSWPSGTRCSPSPRPLLVAAVAAQLVAAGDEKEEEEEKAEEKVVEEEEDDSMFSLFD</sequence>
<organism evidence="2 3">
    <name type="scientific">Leersia perrieri</name>
    <dbReference type="NCBI Taxonomy" id="77586"/>
    <lineage>
        <taxon>Eukaryota</taxon>
        <taxon>Viridiplantae</taxon>
        <taxon>Streptophyta</taxon>
        <taxon>Embryophyta</taxon>
        <taxon>Tracheophyta</taxon>
        <taxon>Spermatophyta</taxon>
        <taxon>Magnoliopsida</taxon>
        <taxon>Liliopsida</taxon>
        <taxon>Poales</taxon>
        <taxon>Poaceae</taxon>
        <taxon>BOP clade</taxon>
        <taxon>Oryzoideae</taxon>
        <taxon>Oryzeae</taxon>
        <taxon>Oryzinae</taxon>
        <taxon>Leersia</taxon>
    </lineage>
</organism>
<feature type="compositionally biased region" description="Acidic residues" evidence="1">
    <location>
        <begin position="61"/>
        <end position="81"/>
    </location>
</feature>
<reference evidence="2 3" key="1">
    <citation type="submission" date="2012-08" db="EMBL/GenBank/DDBJ databases">
        <title>Oryza genome evolution.</title>
        <authorList>
            <person name="Wing R.A."/>
        </authorList>
    </citation>
    <scope>NUCLEOTIDE SEQUENCE</scope>
</reference>
<name>A0A0D9WXB0_9ORYZ</name>
<accession>A0A0D9WXB0</accession>
<keyword evidence="3" id="KW-1185">Reference proteome</keyword>
<protein>
    <submittedName>
        <fullName evidence="2">Uncharacterized protein</fullName>
    </submittedName>
</protein>
<dbReference type="Gramene" id="LPERR07G07660.1">
    <property type="protein sequence ID" value="LPERR07G07660.1"/>
    <property type="gene ID" value="LPERR07G07660"/>
</dbReference>
<dbReference type="EnsemblPlants" id="LPERR07G07660.1">
    <property type="protein sequence ID" value="LPERR07G07660.1"/>
    <property type="gene ID" value="LPERR07G07660"/>
</dbReference>
<feature type="compositionally biased region" description="Polar residues" evidence="1">
    <location>
        <begin position="29"/>
        <end position="40"/>
    </location>
</feature>
<feature type="region of interest" description="Disordered" evidence="1">
    <location>
        <begin position="57"/>
        <end position="87"/>
    </location>
</feature>
<dbReference type="HOGENOM" id="CLU_2486635_0_0_1"/>
<reference evidence="3" key="2">
    <citation type="submission" date="2013-12" db="EMBL/GenBank/DDBJ databases">
        <authorList>
            <person name="Yu Y."/>
            <person name="Lee S."/>
            <person name="de Baynast K."/>
            <person name="Wissotski M."/>
            <person name="Liu L."/>
            <person name="Talag J."/>
            <person name="Goicoechea J."/>
            <person name="Angelova A."/>
            <person name="Jetty R."/>
            <person name="Kudrna D."/>
            <person name="Golser W."/>
            <person name="Rivera L."/>
            <person name="Zhang J."/>
            <person name="Wing R."/>
        </authorList>
    </citation>
    <scope>NUCLEOTIDE SEQUENCE</scope>
</reference>
<feature type="region of interest" description="Disordered" evidence="1">
    <location>
        <begin position="1"/>
        <end position="44"/>
    </location>
</feature>
<dbReference type="Pfam" id="PF00428">
    <property type="entry name" value="Ribosomal_60s"/>
    <property type="match status" value="1"/>
</dbReference>
<dbReference type="Proteomes" id="UP000032180">
    <property type="component" value="Chromosome 7"/>
</dbReference>
<evidence type="ECO:0000313" key="3">
    <source>
        <dbReference type="Proteomes" id="UP000032180"/>
    </source>
</evidence>
<evidence type="ECO:0000256" key="1">
    <source>
        <dbReference type="SAM" id="MobiDB-lite"/>
    </source>
</evidence>